<evidence type="ECO:0000313" key="1">
    <source>
        <dbReference type="EMBL" id="SEW16850.1"/>
    </source>
</evidence>
<name>A0A1I0PR25_9BACT</name>
<keyword evidence="2" id="KW-1185">Reference proteome</keyword>
<proteinExistence type="predicted"/>
<protein>
    <submittedName>
        <fullName evidence="1">Uncharacterized protein</fullName>
    </submittedName>
</protein>
<dbReference type="Proteomes" id="UP000199373">
    <property type="component" value="Unassembled WGS sequence"/>
</dbReference>
<dbReference type="EMBL" id="FOIQ01000004">
    <property type="protein sequence ID" value="SEW16850.1"/>
    <property type="molecule type" value="Genomic_DNA"/>
</dbReference>
<dbReference type="AlphaFoldDB" id="A0A1I0PR25"/>
<reference evidence="1 2" key="1">
    <citation type="submission" date="2016-10" db="EMBL/GenBank/DDBJ databases">
        <authorList>
            <person name="de Groot N.N."/>
        </authorList>
    </citation>
    <scope>NUCLEOTIDE SEQUENCE [LARGE SCALE GENOMIC DNA]</scope>
    <source>
        <strain evidence="1 2">TC2-24</strain>
    </source>
</reference>
<organism evidence="1 2">
    <name type="scientific">Prevotella aff. ruminicola Tc2-24</name>
    <dbReference type="NCBI Taxonomy" id="81582"/>
    <lineage>
        <taxon>Bacteria</taxon>
        <taxon>Pseudomonadati</taxon>
        <taxon>Bacteroidota</taxon>
        <taxon>Bacteroidia</taxon>
        <taxon>Bacteroidales</taxon>
        <taxon>Prevotellaceae</taxon>
        <taxon>Prevotella</taxon>
    </lineage>
</organism>
<evidence type="ECO:0000313" key="2">
    <source>
        <dbReference type="Proteomes" id="UP000199373"/>
    </source>
</evidence>
<sequence>MVLCLLRLPSKNSPKFLMYWFDFGRNDCKYFRLQKYFFLSNNNIFPLEIKFCYILPGSLVIIGCRNVLLIYGYTI</sequence>
<accession>A0A1I0PR25</accession>
<gene>
    <name evidence="1" type="ORF">SAMN04487850_1954</name>
</gene>